<dbReference type="SUPFAM" id="SSF46785">
    <property type="entry name" value="Winged helix' DNA-binding domain"/>
    <property type="match status" value="1"/>
</dbReference>
<dbReference type="InterPro" id="IPR029016">
    <property type="entry name" value="GAF-like_dom_sf"/>
</dbReference>
<proteinExistence type="inferred from homology"/>
<dbReference type="NCBIfam" id="TIGR00331">
    <property type="entry name" value="hrcA"/>
    <property type="match status" value="1"/>
</dbReference>
<dbReference type="Pfam" id="PF01628">
    <property type="entry name" value="HrcA"/>
    <property type="match status" value="1"/>
</dbReference>
<dbReference type="InterPro" id="IPR036390">
    <property type="entry name" value="WH_DNA-bd_sf"/>
</dbReference>
<keyword evidence="2 5" id="KW-0805">Transcription regulation</keyword>
<reference evidence="8 9" key="1">
    <citation type="submission" date="2017-05" db="EMBL/GenBank/DDBJ databases">
        <authorList>
            <person name="Varghese N."/>
            <person name="Submissions S."/>
        </authorList>
    </citation>
    <scope>NUCLEOTIDE SEQUENCE [LARGE SCALE GENOMIC DNA]</scope>
    <source>
        <strain evidence="8 9">DSM 16304</strain>
    </source>
</reference>
<feature type="coiled-coil region" evidence="6">
    <location>
        <begin position="187"/>
        <end position="214"/>
    </location>
</feature>
<evidence type="ECO:0000313" key="9">
    <source>
        <dbReference type="Proteomes" id="UP000317315"/>
    </source>
</evidence>
<accession>A0A521E1R4</accession>
<keyword evidence="4 5" id="KW-0804">Transcription</keyword>
<evidence type="ECO:0000256" key="4">
    <source>
        <dbReference type="ARBA" id="ARBA00023163"/>
    </source>
</evidence>
<keyword evidence="3 5" id="KW-0346">Stress response</keyword>
<dbReference type="InterPro" id="IPR036388">
    <property type="entry name" value="WH-like_DNA-bd_sf"/>
</dbReference>
<evidence type="ECO:0000256" key="1">
    <source>
        <dbReference type="ARBA" id="ARBA00022491"/>
    </source>
</evidence>
<dbReference type="PANTHER" id="PTHR34824:SF1">
    <property type="entry name" value="HEAT-INDUCIBLE TRANSCRIPTION REPRESSOR HRCA"/>
    <property type="match status" value="1"/>
</dbReference>
<dbReference type="PANTHER" id="PTHR34824">
    <property type="entry name" value="HEAT-INDUCIBLE TRANSCRIPTION REPRESSOR HRCA"/>
    <property type="match status" value="1"/>
</dbReference>
<evidence type="ECO:0000313" key="8">
    <source>
        <dbReference type="EMBL" id="SMO77894.1"/>
    </source>
</evidence>
<gene>
    <name evidence="5" type="primary">hrcA</name>
    <name evidence="8" type="ORF">SAMN06269117_13112</name>
</gene>
<keyword evidence="6" id="KW-0175">Coiled coil</keyword>
<evidence type="ECO:0000256" key="5">
    <source>
        <dbReference type="HAMAP-Rule" id="MF_00081"/>
    </source>
</evidence>
<comment type="similarity">
    <text evidence="5">Belongs to the HrcA family.</text>
</comment>
<dbReference type="Gene3D" id="3.30.450.40">
    <property type="match status" value="1"/>
</dbReference>
<evidence type="ECO:0000256" key="3">
    <source>
        <dbReference type="ARBA" id="ARBA00023016"/>
    </source>
</evidence>
<dbReference type="Gene3D" id="1.10.10.10">
    <property type="entry name" value="Winged helix-like DNA-binding domain superfamily/Winged helix DNA-binding domain"/>
    <property type="match status" value="1"/>
</dbReference>
<dbReference type="InterPro" id="IPR002571">
    <property type="entry name" value="HrcA"/>
</dbReference>
<dbReference type="InterPro" id="IPR021153">
    <property type="entry name" value="HrcA_C"/>
</dbReference>
<protein>
    <recommendedName>
        <fullName evidence="5">Heat-inducible transcription repressor HrcA</fullName>
    </recommendedName>
</protein>
<organism evidence="8 9">
    <name type="scientific">Balnearium lithotrophicum</name>
    <dbReference type="NCBI Taxonomy" id="223788"/>
    <lineage>
        <taxon>Bacteria</taxon>
        <taxon>Pseudomonadati</taxon>
        <taxon>Aquificota</taxon>
        <taxon>Aquificia</taxon>
        <taxon>Desulfurobacteriales</taxon>
        <taxon>Desulfurobacteriaceae</taxon>
        <taxon>Balnearium</taxon>
    </lineage>
</organism>
<evidence type="ECO:0000259" key="7">
    <source>
        <dbReference type="Pfam" id="PF01628"/>
    </source>
</evidence>
<dbReference type="HAMAP" id="MF_00081">
    <property type="entry name" value="HrcA"/>
    <property type="match status" value="1"/>
</dbReference>
<dbReference type="Proteomes" id="UP000317315">
    <property type="component" value="Unassembled WGS sequence"/>
</dbReference>
<dbReference type="GO" id="GO:0045892">
    <property type="term" value="P:negative regulation of DNA-templated transcription"/>
    <property type="evidence" value="ECO:0007669"/>
    <property type="project" value="UniProtKB-UniRule"/>
</dbReference>
<dbReference type="PIRSF" id="PIRSF005485">
    <property type="entry name" value="HrcA"/>
    <property type="match status" value="1"/>
</dbReference>
<keyword evidence="1 5" id="KW-0678">Repressor</keyword>
<evidence type="ECO:0000256" key="6">
    <source>
        <dbReference type="SAM" id="Coils"/>
    </source>
</evidence>
<dbReference type="SUPFAM" id="SSF55781">
    <property type="entry name" value="GAF domain-like"/>
    <property type="match status" value="1"/>
</dbReference>
<feature type="domain" description="Heat-inducible transcription repressor HrcA C-terminal" evidence="7">
    <location>
        <begin position="107"/>
        <end position="321"/>
    </location>
</feature>
<evidence type="ECO:0000256" key="2">
    <source>
        <dbReference type="ARBA" id="ARBA00023015"/>
    </source>
</evidence>
<comment type="function">
    <text evidence="5">Negative regulator of class I heat shock genes (grpE-dnaK-dnaJ and groELS operons). Prevents heat-shock induction of these operons.</text>
</comment>
<dbReference type="GO" id="GO:0003677">
    <property type="term" value="F:DNA binding"/>
    <property type="evidence" value="ECO:0007669"/>
    <property type="project" value="InterPro"/>
</dbReference>
<keyword evidence="9" id="KW-1185">Reference proteome</keyword>
<sequence>MELTERERDILLKIAELYIKSGEPVGSRTLQKAYSLPFSPATIRNVMADLEDKGYLFQPHTSAGRVPTDEGLKIYLNSLFIALGREDETLVNRLIESIRSENLTEREEILSKVLDFLQESTGYVGFGINLVENLTVNNVMLLKVSSDKVLIVINFYPDYVVHKVIKADITERELAKISKILTQKFKGKTLQKVKEELIKEIDSLRREISDIIFRLNSHILKSINEIDYFEVQGAPNIINLVSGDAERLKRVIELLEEKTLLLEVLRKFLNEKKKIDVILGSEVKPEIPQVSFVLGKYSVGFQNGGIVGVLGPKRMNYSEIIPLVENVARAISLLLNK</sequence>
<dbReference type="EMBL" id="FXTM01000031">
    <property type="protein sequence ID" value="SMO77894.1"/>
    <property type="molecule type" value="Genomic_DNA"/>
</dbReference>
<name>A0A521E1R4_9BACT</name>
<dbReference type="AlphaFoldDB" id="A0A521E1R4"/>